<dbReference type="AlphaFoldDB" id="A0A392VY64"/>
<name>A0A392VY64_9FABA</name>
<reference evidence="2 3" key="1">
    <citation type="journal article" date="2018" name="Front. Plant Sci.">
        <title>Red Clover (Trifolium pratense) and Zigzag Clover (T. medium) - A Picture of Genomic Similarities and Differences.</title>
        <authorList>
            <person name="Dluhosova J."/>
            <person name="Istvanek J."/>
            <person name="Nedelnik J."/>
            <person name="Repkova J."/>
        </authorList>
    </citation>
    <scope>NUCLEOTIDE SEQUENCE [LARGE SCALE GENOMIC DNA]</scope>
    <source>
        <strain evidence="3">cv. 10/8</strain>
        <tissue evidence="2">Leaf</tissue>
    </source>
</reference>
<dbReference type="EMBL" id="LXQA011314966">
    <property type="protein sequence ID" value="MCI92927.1"/>
    <property type="molecule type" value="Genomic_DNA"/>
</dbReference>
<protein>
    <submittedName>
        <fullName evidence="2">Uncharacterized protein</fullName>
    </submittedName>
</protein>
<proteinExistence type="predicted"/>
<feature type="non-terminal residue" evidence="2">
    <location>
        <position position="26"/>
    </location>
</feature>
<sequence>MISGEEGDKGGDEEKEEGKAGHDEKI</sequence>
<evidence type="ECO:0000256" key="1">
    <source>
        <dbReference type="SAM" id="MobiDB-lite"/>
    </source>
</evidence>
<evidence type="ECO:0000313" key="2">
    <source>
        <dbReference type="EMBL" id="MCI92927.1"/>
    </source>
</evidence>
<evidence type="ECO:0000313" key="3">
    <source>
        <dbReference type="Proteomes" id="UP000265520"/>
    </source>
</evidence>
<keyword evidence="3" id="KW-1185">Reference proteome</keyword>
<accession>A0A392VY64</accession>
<dbReference type="Proteomes" id="UP000265520">
    <property type="component" value="Unassembled WGS sequence"/>
</dbReference>
<comment type="caution">
    <text evidence="2">The sequence shown here is derived from an EMBL/GenBank/DDBJ whole genome shotgun (WGS) entry which is preliminary data.</text>
</comment>
<feature type="region of interest" description="Disordered" evidence="1">
    <location>
        <begin position="1"/>
        <end position="26"/>
    </location>
</feature>
<organism evidence="2 3">
    <name type="scientific">Trifolium medium</name>
    <dbReference type="NCBI Taxonomy" id="97028"/>
    <lineage>
        <taxon>Eukaryota</taxon>
        <taxon>Viridiplantae</taxon>
        <taxon>Streptophyta</taxon>
        <taxon>Embryophyta</taxon>
        <taxon>Tracheophyta</taxon>
        <taxon>Spermatophyta</taxon>
        <taxon>Magnoliopsida</taxon>
        <taxon>eudicotyledons</taxon>
        <taxon>Gunneridae</taxon>
        <taxon>Pentapetalae</taxon>
        <taxon>rosids</taxon>
        <taxon>fabids</taxon>
        <taxon>Fabales</taxon>
        <taxon>Fabaceae</taxon>
        <taxon>Papilionoideae</taxon>
        <taxon>50 kb inversion clade</taxon>
        <taxon>NPAAA clade</taxon>
        <taxon>Hologalegina</taxon>
        <taxon>IRL clade</taxon>
        <taxon>Trifolieae</taxon>
        <taxon>Trifolium</taxon>
    </lineage>
</organism>